<dbReference type="OrthoDB" id="195598at2"/>
<feature type="region of interest" description="Disordered" evidence="1">
    <location>
        <begin position="53"/>
        <end position="111"/>
    </location>
</feature>
<feature type="compositionally biased region" description="Acidic residues" evidence="1">
    <location>
        <begin position="92"/>
        <end position="104"/>
    </location>
</feature>
<evidence type="ECO:0000313" key="3">
    <source>
        <dbReference type="Proteomes" id="UP000070058"/>
    </source>
</evidence>
<sequence length="179" mass="18594">MSLSPEQKQTVASWVAAGDSLSVVQKKLQDELQVSMTYMDVRFLVDDLDLTLKDPEPQADASDVSKTPPPPTPPHAAADGSGADSGTAAADEFADGEIAEDDAAPPDAAAGNVSVSVDSVTLLPGAVASGTVRFSDGVTGKWVIDNYGRPGFTEISQPGYQPSPADAQAFMQELSRSLQ</sequence>
<proteinExistence type="predicted"/>
<accession>A0A139SLQ9</accession>
<dbReference type="Proteomes" id="UP000070058">
    <property type="component" value="Unassembled WGS sequence"/>
</dbReference>
<name>A0A139SLQ9_9BACT</name>
<organism evidence="2 3">
    <name type="scientific">Cephaloticoccus primus</name>
    <dbReference type="NCBI Taxonomy" id="1548207"/>
    <lineage>
        <taxon>Bacteria</taxon>
        <taxon>Pseudomonadati</taxon>
        <taxon>Verrucomicrobiota</taxon>
        <taxon>Opitutia</taxon>
        <taxon>Opitutales</taxon>
        <taxon>Opitutaceae</taxon>
        <taxon>Cephaloticoccus</taxon>
    </lineage>
</organism>
<evidence type="ECO:0000313" key="2">
    <source>
        <dbReference type="EMBL" id="KXU35430.1"/>
    </source>
</evidence>
<evidence type="ECO:0000256" key="1">
    <source>
        <dbReference type="SAM" id="MobiDB-lite"/>
    </source>
</evidence>
<dbReference type="RefSeq" id="WP_068630457.1">
    <property type="nucleotide sequence ID" value="NZ_LSZQ01000049.1"/>
</dbReference>
<keyword evidence="3" id="KW-1185">Reference proteome</keyword>
<protein>
    <submittedName>
        <fullName evidence="2">Uncharacterized protein</fullName>
    </submittedName>
</protein>
<gene>
    <name evidence="2" type="ORF">AXK11_06530</name>
</gene>
<comment type="caution">
    <text evidence="2">The sequence shown here is derived from an EMBL/GenBank/DDBJ whole genome shotgun (WGS) entry which is preliminary data.</text>
</comment>
<reference evidence="3" key="1">
    <citation type="submission" date="2016-02" db="EMBL/GenBank/DDBJ databases">
        <authorList>
            <person name="Sanders J.G."/>
            <person name="Lin J.Y."/>
            <person name="Wertz J.T."/>
            <person name="Russell J.A."/>
            <person name="Moreau C.S."/>
            <person name="Powell S."/>
        </authorList>
    </citation>
    <scope>NUCLEOTIDE SEQUENCE [LARGE SCALE GENOMIC DNA]</scope>
    <source>
        <strain evidence="3">CAG34</strain>
    </source>
</reference>
<dbReference type="EMBL" id="LSZQ01000049">
    <property type="protein sequence ID" value="KXU35430.1"/>
    <property type="molecule type" value="Genomic_DNA"/>
</dbReference>
<feature type="compositionally biased region" description="Low complexity" evidence="1">
    <location>
        <begin position="76"/>
        <end position="91"/>
    </location>
</feature>
<dbReference type="AlphaFoldDB" id="A0A139SLQ9"/>
<dbReference type="STRING" id="1548207.AXK11_06530"/>